<protein>
    <submittedName>
        <fullName evidence="1">Phage virion morphogenesis protein</fullName>
    </submittedName>
</protein>
<dbReference type="Proteomes" id="UP000245918">
    <property type="component" value="Chromosome"/>
</dbReference>
<gene>
    <name evidence="1" type="ORF">DCL27_00365</name>
</gene>
<dbReference type="EMBL" id="CP084506">
    <property type="protein sequence ID" value="UCQ00302.1"/>
    <property type="molecule type" value="Genomic_DNA"/>
</dbReference>
<accession>A0AC61THU3</accession>
<name>A0AC61THU3_EDWTA</name>
<proteinExistence type="predicted"/>
<sequence length="214" mass="24498">MNDRQFQTLDGIIAEIVGAMTTAERARLARAAGQQIRRGQQRHIAAQKNPDGSTYTPRGRRIRRTQQGIKFLWNDQVRTLRNWHHGIGRHGATITGFDIERNDIRTFFRSDIERYLEIKTRTTRGNTAKSKANTMFQKLRAARFLKMQATPQGVTVGYQGRAARIARVHQFGLRDQVGAGVMAQYPARELLGLTPRDERQLTDIIMQHLGEHRP</sequence>
<keyword evidence="2" id="KW-1185">Reference proteome</keyword>
<evidence type="ECO:0000313" key="2">
    <source>
        <dbReference type="Proteomes" id="UP000245918"/>
    </source>
</evidence>
<reference evidence="1" key="1">
    <citation type="submission" date="2021-09" db="EMBL/GenBank/DDBJ databases">
        <title>Comparative genomics of Edwardsiella genus reveals species-based diversity.</title>
        <authorList>
            <person name="Tekedar H.C."/>
            <person name="Kumru S."/>
            <person name="Waldbieser G.C."/>
            <person name="Reichley S.R."/>
            <person name="Lawrence M.L."/>
            <person name="Griffin M.J."/>
        </authorList>
    </citation>
    <scope>NUCLEOTIDE SEQUENCE</scope>
    <source>
        <strain evidence="1">ATCC 15947</strain>
    </source>
</reference>
<evidence type="ECO:0000313" key="1">
    <source>
        <dbReference type="EMBL" id="UCQ00302.1"/>
    </source>
</evidence>
<organism evidence="1 2">
    <name type="scientific">Edwardsiella tarda ATCC 15947 = NBRC 105688</name>
    <dbReference type="NCBI Taxonomy" id="667121"/>
    <lineage>
        <taxon>Bacteria</taxon>
        <taxon>Pseudomonadati</taxon>
        <taxon>Pseudomonadota</taxon>
        <taxon>Gammaproteobacteria</taxon>
        <taxon>Enterobacterales</taxon>
        <taxon>Hafniaceae</taxon>
        <taxon>Edwardsiella</taxon>
    </lineage>
</organism>